<dbReference type="EC" id="4.3.1.4" evidence="2"/>
<dbReference type="SUPFAM" id="SSF101262">
    <property type="entry name" value="Methenyltetrahydrofolate cyclohydrolase-like"/>
    <property type="match status" value="1"/>
</dbReference>
<dbReference type="EMBL" id="JAGGKS010000005">
    <property type="protein sequence ID" value="MBP1926115.1"/>
    <property type="molecule type" value="Genomic_DNA"/>
</dbReference>
<dbReference type="InterPro" id="IPR007044">
    <property type="entry name" value="Cyclodeamin/CycHdrlase"/>
</dbReference>
<feature type="domain" description="Cyclodeaminase/cyclohydrolase" evidence="1">
    <location>
        <begin position="10"/>
        <end position="189"/>
    </location>
</feature>
<dbReference type="GO" id="GO:0030412">
    <property type="term" value="F:formimidoyltetrahydrofolate cyclodeaminase activity"/>
    <property type="evidence" value="ECO:0007669"/>
    <property type="project" value="UniProtKB-EC"/>
</dbReference>
<proteinExistence type="predicted"/>
<dbReference type="Gene3D" id="1.20.120.680">
    <property type="entry name" value="Formiminotetrahydrofolate cyclodeaminase monomer, up-and-down helical bundle"/>
    <property type="match status" value="1"/>
</dbReference>
<gene>
    <name evidence="2" type="ORF">J2Z76_001979</name>
</gene>
<organism evidence="2 3">
    <name type="scientific">Sedimentibacter acidaminivorans</name>
    <dbReference type="NCBI Taxonomy" id="913099"/>
    <lineage>
        <taxon>Bacteria</taxon>
        <taxon>Bacillati</taxon>
        <taxon>Bacillota</taxon>
        <taxon>Tissierellia</taxon>
        <taxon>Sedimentibacter</taxon>
    </lineage>
</organism>
<reference evidence="2 3" key="1">
    <citation type="submission" date="2021-03" db="EMBL/GenBank/DDBJ databases">
        <title>Genomic Encyclopedia of Type Strains, Phase IV (KMG-IV): sequencing the most valuable type-strain genomes for metagenomic binning, comparative biology and taxonomic classification.</title>
        <authorList>
            <person name="Goeker M."/>
        </authorList>
    </citation>
    <scope>NUCLEOTIDE SEQUENCE [LARGE SCALE GENOMIC DNA]</scope>
    <source>
        <strain evidence="2 3">DSM 24004</strain>
    </source>
</reference>
<dbReference type="RefSeq" id="WP_425347561.1">
    <property type="nucleotide sequence ID" value="NZ_JAGGKS010000005.1"/>
</dbReference>
<keyword evidence="2" id="KW-0456">Lyase</keyword>
<comment type="caution">
    <text evidence="2">The sequence shown here is derived from an EMBL/GenBank/DDBJ whole genome shotgun (WGS) entry which is preliminary data.</text>
</comment>
<protein>
    <submittedName>
        <fullName evidence="2">Formiminotetrahydrofolate cyclodeaminase</fullName>
        <ecNumber evidence="2">4.3.1.4</ecNumber>
    </submittedName>
</protein>
<dbReference type="Pfam" id="PF04961">
    <property type="entry name" value="FTCD_C"/>
    <property type="match status" value="1"/>
</dbReference>
<keyword evidence="3" id="KW-1185">Reference proteome</keyword>
<dbReference type="Proteomes" id="UP001519342">
    <property type="component" value="Unassembled WGS sequence"/>
</dbReference>
<name>A0ABS4GFF6_9FIRM</name>
<accession>A0ABS4GFF6</accession>
<sequence length="208" mass="22484">MNSMMKNMTLVDFAAKVASNSPVPGGGSMAAVCGALSASLAEMVANLTVGKKKYVEVESEMKAIAEKALEIREKLLDDIQRDSDSYDKVMASYKMPKETDDEKIIRQNAIQEGLKLAASVPLDIAETSLEILPLTESVVTKGNANAVTDGLVACMMARTAVLSALFNVKINLDSITDQDFVKAMKDKVNSIETKTIESEKKILDKSPF</sequence>
<evidence type="ECO:0000313" key="2">
    <source>
        <dbReference type="EMBL" id="MBP1926115.1"/>
    </source>
</evidence>
<dbReference type="InterPro" id="IPR036178">
    <property type="entry name" value="Formintransfe-cycloase-like_sf"/>
</dbReference>
<evidence type="ECO:0000259" key="1">
    <source>
        <dbReference type="Pfam" id="PF04961"/>
    </source>
</evidence>
<evidence type="ECO:0000313" key="3">
    <source>
        <dbReference type="Proteomes" id="UP001519342"/>
    </source>
</evidence>